<dbReference type="HOGENOM" id="CLU_3246455_0_0_9"/>
<dbReference type="AlphaFoldDB" id="U1WYT0"/>
<name>U1WYT0_ANEAE</name>
<evidence type="ECO:0000313" key="1">
    <source>
        <dbReference type="EMBL" id="ERI07840.1"/>
    </source>
</evidence>
<proteinExistence type="predicted"/>
<reference evidence="1 2" key="1">
    <citation type="submission" date="2013-08" db="EMBL/GenBank/DDBJ databases">
        <authorList>
            <person name="Weinstock G."/>
            <person name="Sodergren E."/>
            <person name="Wylie T."/>
            <person name="Fulton L."/>
            <person name="Fulton R."/>
            <person name="Fronick C."/>
            <person name="O'Laughlin M."/>
            <person name="Godfrey J."/>
            <person name="Miner T."/>
            <person name="Herter B."/>
            <person name="Appelbaum E."/>
            <person name="Cordes M."/>
            <person name="Lek S."/>
            <person name="Wollam A."/>
            <person name="Pepin K.H."/>
            <person name="Palsikar V.B."/>
            <person name="Mitreva M."/>
            <person name="Wilson R.K."/>
        </authorList>
    </citation>
    <scope>NUCLEOTIDE SEQUENCE [LARGE SCALE GENOMIC DNA]</scope>
    <source>
        <strain evidence="1 2">ATCC 12856</strain>
    </source>
</reference>
<protein>
    <submittedName>
        <fullName evidence="1">Uncharacterized protein</fullName>
    </submittedName>
</protein>
<gene>
    <name evidence="1" type="ORF">HMPREF0083_04102</name>
</gene>
<sequence length="42" mass="4555">MVCRSANLADIDTPFAKDDAVKKGEQMATLASIEVNSTRKQT</sequence>
<dbReference type="Proteomes" id="UP000016511">
    <property type="component" value="Unassembled WGS sequence"/>
</dbReference>
<organism evidence="1 2">
    <name type="scientific">Aneurinibacillus aneurinilyticus ATCC 12856</name>
    <dbReference type="NCBI Taxonomy" id="649747"/>
    <lineage>
        <taxon>Bacteria</taxon>
        <taxon>Bacillati</taxon>
        <taxon>Bacillota</taxon>
        <taxon>Bacilli</taxon>
        <taxon>Bacillales</taxon>
        <taxon>Paenibacillaceae</taxon>
        <taxon>Aneurinibacillus group</taxon>
        <taxon>Aneurinibacillus</taxon>
    </lineage>
</organism>
<accession>U1WYT0</accession>
<dbReference type="STRING" id="649747.HMPREF0083_04102"/>
<evidence type="ECO:0000313" key="2">
    <source>
        <dbReference type="Proteomes" id="UP000016511"/>
    </source>
</evidence>
<keyword evidence="2" id="KW-1185">Reference proteome</keyword>
<dbReference type="EMBL" id="AWSJ01000246">
    <property type="protein sequence ID" value="ERI07840.1"/>
    <property type="molecule type" value="Genomic_DNA"/>
</dbReference>
<comment type="caution">
    <text evidence="1">The sequence shown here is derived from an EMBL/GenBank/DDBJ whole genome shotgun (WGS) entry which is preliminary data.</text>
</comment>